<dbReference type="EMBL" id="ML977502">
    <property type="protein sequence ID" value="KAF2131786.1"/>
    <property type="molecule type" value="Genomic_DNA"/>
</dbReference>
<evidence type="ECO:0000313" key="3">
    <source>
        <dbReference type="Proteomes" id="UP000799771"/>
    </source>
</evidence>
<dbReference type="PANTHER" id="PTHR48229:SF1">
    <property type="entry name" value="ALPHA METHYLACYL-COA RACEMASE-RELATED"/>
    <property type="match status" value="1"/>
</dbReference>
<protein>
    <submittedName>
        <fullName evidence="2">CoA-transferase family III</fullName>
    </submittedName>
</protein>
<gene>
    <name evidence="2" type="ORF">P153DRAFT_365342</name>
</gene>
<name>A0A6A6AJP5_9PLEO</name>
<dbReference type="InterPro" id="IPR003673">
    <property type="entry name" value="CoA-Trfase_fam_III"/>
</dbReference>
<dbReference type="GO" id="GO:0016740">
    <property type="term" value="F:transferase activity"/>
    <property type="evidence" value="ECO:0007669"/>
    <property type="project" value="UniProtKB-KW"/>
</dbReference>
<dbReference type="AlphaFoldDB" id="A0A6A6AJP5"/>
<dbReference type="InterPro" id="IPR052985">
    <property type="entry name" value="CoA-trans_III_biosynth/detox"/>
</dbReference>
<dbReference type="PANTHER" id="PTHR48229">
    <property type="entry name" value="CAIB/BAIF FAMILY ENZYME (AFU_ORTHOLOGUE AFUA_1G05360)-RELATED"/>
    <property type="match status" value="1"/>
</dbReference>
<dbReference type="Gene3D" id="3.40.50.10540">
    <property type="entry name" value="Crotonobetainyl-coa:carnitine coa-transferase, domain 1"/>
    <property type="match status" value="1"/>
</dbReference>
<evidence type="ECO:0000256" key="1">
    <source>
        <dbReference type="ARBA" id="ARBA00008383"/>
    </source>
</evidence>
<comment type="similarity">
    <text evidence="1">Belongs to the CoA-transferase III family.</text>
</comment>
<dbReference type="Pfam" id="PF02515">
    <property type="entry name" value="CoA_transf_3"/>
    <property type="match status" value="1"/>
</dbReference>
<keyword evidence="3" id="KW-1185">Reference proteome</keyword>
<evidence type="ECO:0000313" key="2">
    <source>
        <dbReference type="EMBL" id="KAF2131786.1"/>
    </source>
</evidence>
<dbReference type="RefSeq" id="XP_033526173.1">
    <property type="nucleotide sequence ID" value="XM_033667808.1"/>
</dbReference>
<dbReference type="GeneID" id="54408240"/>
<accession>A0A6A6AJP5</accession>
<dbReference type="OrthoDB" id="2308815at2759"/>
<dbReference type="InterPro" id="IPR023606">
    <property type="entry name" value="CoA-Trfase_III_dom_1_sf"/>
</dbReference>
<keyword evidence="2" id="KW-0808">Transferase</keyword>
<dbReference type="SUPFAM" id="SSF89796">
    <property type="entry name" value="CoA-transferase family III (CaiB/BaiF)"/>
    <property type="match status" value="2"/>
</dbReference>
<proteinExistence type="inferred from homology"/>
<dbReference type="Proteomes" id="UP000799771">
    <property type="component" value="Unassembled WGS sequence"/>
</dbReference>
<organism evidence="2 3">
    <name type="scientific">Dothidotthia symphoricarpi CBS 119687</name>
    <dbReference type="NCBI Taxonomy" id="1392245"/>
    <lineage>
        <taxon>Eukaryota</taxon>
        <taxon>Fungi</taxon>
        <taxon>Dikarya</taxon>
        <taxon>Ascomycota</taxon>
        <taxon>Pezizomycotina</taxon>
        <taxon>Dothideomycetes</taxon>
        <taxon>Pleosporomycetidae</taxon>
        <taxon>Pleosporales</taxon>
        <taxon>Dothidotthiaceae</taxon>
        <taxon>Dothidotthia</taxon>
    </lineage>
</organism>
<reference evidence="2" key="1">
    <citation type="journal article" date="2020" name="Stud. Mycol.">
        <title>101 Dothideomycetes genomes: a test case for predicting lifestyles and emergence of pathogens.</title>
        <authorList>
            <person name="Haridas S."/>
            <person name="Albert R."/>
            <person name="Binder M."/>
            <person name="Bloem J."/>
            <person name="Labutti K."/>
            <person name="Salamov A."/>
            <person name="Andreopoulos B."/>
            <person name="Baker S."/>
            <person name="Barry K."/>
            <person name="Bills G."/>
            <person name="Bluhm B."/>
            <person name="Cannon C."/>
            <person name="Castanera R."/>
            <person name="Culley D."/>
            <person name="Daum C."/>
            <person name="Ezra D."/>
            <person name="Gonzalez J."/>
            <person name="Henrissat B."/>
            <person name="Kuo A."/>
            <person name="Liang C."/>
            <person name="Lipzen A."/>
            <person name="Lutzoni F."/>
            <person name="Magnuson J."/>
            <person name="Mondo S."/>
            <person name="Nolan M."/>
            <person name="Ohm R."/>
            <person name="Pangilinan J."/>
            <person name="Park H.-J."/>
            <person name="Ramirez L."/>
            <person name="Alfaro M."/>
            <person name="Sun H."/>
            <person name="Tritt A."/>
            <person name="Yoshinaga Y."/>
            <person name="Zwiers L.-H."/>
            <person name="Turgeon B."/>
            <person name="Goodwin S."/>
            <person name="Spatafora J."/>
            <person name="Crous P."/>
            <person name="Grigoriev I."/>
        </authorList>
    </citation>
    <scope>NUCLEOTIDE SEQUENCE</scope>
    <source>
        <strain evidence="2">CBS 119687</strain>
    </source>
</reference>
<sequence length="581" mass="62686">MAPTTRIPDVYGPGTWTDASFTPVPQDTARIFRLLCAQTPGFTQDEALLSKVNFTGEDFPVIPGPIKATSVAAALHAMCGVLADEILTLRGQEEEKREINVNTTHAALWFGCVATAYLDGKDVLTMVKENVLKDVLPDWERGWTDTPLKYRATALYPTKDPETWYSLHGSMNAAPVLKSIGIDPGTTVSSNEEAASLIAKHTTQFSPSELEMLNLTHGFCGSICFTPQQWNTSSMGKSLAAHPLVNIQPQPHAIPTPPTAFPPLDPTDKRPLAGIKVVELTRVIAGPQIGTILSAFGANVIRLNAPHLPDINIMQLTLNAGKRTTTVDLRVESDRTYLQALLADADIFIQGFRLGKISTFGFGPNDLLCMAARRQKGIVYVSENCYGPDGYYAERPGWQQIADAAAGSAYVTGRALEHTQGLPRGEAVLPCLPISDMTTGVLGAVGALQALRDRATKGGSYVVHAALAGVNAFALREEVGLYPLGTVAECQERFAWGEMRGQHHVLDLLATVWGGWKRVLGAYLGEESGWYQGFEGSAFGGRRLSVLKPVVQMQGGGKACVEWASPSVPYGVEKLGEVAWR</sequence>